<protein>
    <submittedName>
        <fullName evidence="1">Uncharacterized protein</fullName>
    </submittedName>
</protein>
<reference evidence="2" key="1">
    <citation type="journal article" date="2017" name="Nat. Microbiol.">
        <title>Global analysis of biosynthetic gene clusters reveals vast potential of secondary metabolite production in Penicillium species.</title>
        <authorList>
            <person name="Nielsen J.C."/>
            <person name="Grijseels S."/>
            <person name="Prigent S."/>
            <person name="Ji B."/>
            <person name="Dainat J."/>
            <person name="Nielsen K.F."/>
            <person name="Frisvad J.C."/>
            <person name="Workman M."/>
            <person name="Nielsen J."/>
        </authorList>
    </citation>
    <scope>NUCLEOTIDE SEQUENCE [LARGE SCALE GENOMIC DNA]</scope>
    <source>
        <strain evidence="2">IBT 31321</strain>
    </source>
</reference>
<sequence length="187" mass="21076">MPSRYNLRQKFIDLISRSDRREFEEIRQIAQDFCDGNITQYEFKAKYGESKASKKKLPSLAAHDLTAQQVGQILQIKPASGDDELANVQSCPIPTELRSVFEKVNGARSNSPMNEANIPIQTERHWVLPIRFEKQDMNLVGKPDYAVWYGNANDTAVNVVVVEAKGMGNAGQGMIQCLAYMGEYFLL</sequence>
<name>A0A1V6V1R6_9EURO</name>
<proteinExistence type="predicted"/>
<evidence type="ECO:0000313" key="2">
    <source>
        <dbReference type="Proteomes" id="UP000191500"/>
    </source>
</evidence>
<dbReference type="STRING" id="36646.A0A1V6V1R6"/>
<evidence type="ECO:0000313" key="1">
    <source>
        <dbReference type="EMBL" id="OQE44596.1"/>
    </source>
</evidence>
<accession>A0A1V6V1R6</accession>
<dbReference type="EMBL" id="MDDG01000002">
    <property type="protein sequence ID" value="OQE44596.1"/>
    <property type="molecule type" value="Genomic_DNA"/>
</dbReference>
<keyword evidence="2" id="KW-1185">Reference proteome</keyword>
<dbReference type="Proteomes" id="UP000191500">
    <property type="component" value="Unassembled WGS sequence"/>
</dbReference>
<dbReference type="AlphaFoldDB" id="A0A1V6V1R6"/>
<comment type="caution">
    <text evidence="1">The sequence shown here is derived from an EMBL/GenBank/DDBJ whole genome shotgun (WGS) entry which is preliminary data.</text>
</comment>
<organism evidence="1 2">
    <name type="scientific">Penicillium coprophilum</name>
    <dbReference type="NCBI Taxonomy" id="36646"/>
    <lineage>
        <taxon>Eukaryota</taxon>
        <taxon>Fungi</taxon>
        <taxon>Dikarya</taxon>
        <taxon>Ascomycota</taxon>
        <taxon>Pezizomycotina</taxon>
        <taxon>Eurotiomycetes</taxon>
        <taxon>Eurotiomycetidae</taxon>
        <taxon>Eurotiales</taxon>
        <taxon>Aspergillaceae</taxon>
        <taxon>Penicillium</taxon>
    </lineage>
</organism>
<gene>
    <name evidence="1" type="ORF">PENCOP_c002G02772</name>
</gene>